<dbReference type="KEGG" id="vg:4363310"/>
<organismHost>
    <name type="scientific">Crocodylus niloticus</name>
    <name type="common">Nile crocodile</name>
    <name type="synonym">African crocodile</name>
    <dbReference type="NCBI Taxonomy" id="8501"/>
</organismHost>
<dbReference type="Proteomes" id="UP000011300">
    <property type="component" value="Segment"/>
</dbReference>
<evidence type="ECO:0000313" key="1">
    <source>
        <dbReference type="EMBL" id="ABJ08938.1"/>
    </source>
</evidence>
<accession>Q070K4</accession>
<name>Q070K4_CPRVZ</name>
<protein>
    <submittedName>
        <fullName evidence="1">Apc11-like protein</fullName>
    </submittedName>
</protein>
<gene>
    <name evidence="1" type="ORF">CRV047</name>
</gene>
<keyword evidence="2" id="KW-1185">Reference proteome</keyword>
<dbReference type="InterPro" id="IPR013083">
    <property type="entry name" value="Znf_RING/FYVE/PHD"/>
</dbReference>
<dbReference type="EMBL" id="DQ356948">
    <property type="protein sequence ID" value="ABJ08938.1"/>
    <property type="molecule type" value="Genomic_DNA"/>
</dbReference>
<reference evidence="1 2" key="1">
    <citation type="journal article" date="2006" name="J. Virol.">
        <title>Genome of crocodilepox virus.</title>
        <authorList>
            <person name="Afonso C.L."/>
            <person name="Tulman E.R."/>
            <person name="Delhon G."/>
            <person name="Lu Z."/>
            <person name="Viljoen G.J."/>
            <person name="Wallace D.B."/>
            <person name="Kutish G.F."/>
            <person name="Rock D.L."/>
        </authorList>
    </citation>
    <scope>NUCLEOTIDE SEQUENCE [LARGE SCALE GENOMIC DNA]</scope>
    <source>
        <strain evidence="2">Isolate Crocodylus niloticus/Zimbabwe/Ume/2001</strain>
    </source>
</reference>
<organismHost>
    <name type="scientific">Crocodylus porosus</name>
    <name type="common">Saltwater crocodile</name>
    <name type="synonym">Estuarine crocodile</name>
    <dbReference type="NCBI Taxonomy" id="8502"/>
</organismHost>
<dbReference type="GeneID" id="4363310"/>
<evidence type="ECO:0000313" key="2">
    <source>
        <dbReference type="Proteomes" id="UP000011300"/>
    </source>
</evidence>
<dbReference type="RefSeq" id="YP_784237.1">
    <property type="nucleotide sequence ID" value="NC_008030.1"/>
</dbReference>
<organismHost>
    <name type="scientific">Crocodylus johnstoni</name>
    <name type="common">Australian freshwater crocodile</name>
    <dbReference type="NCBI Taxonomy" id="184234"/>
</organismHost>
<proteinExistence type="predicted"/>
<sequence length="81" mass="9233">MVMSIRVRRWVPVCAFSYDARDDACVFCLRKIDQSCLKDDCLRGERHCGLVFCNNSHCFHYHCAGSFDACVLCGARLQVLP</sequence>
<organism evidence="1 2">
    <name type="scientific">Nile crocodilepox virus (isolate Crocodylus niloticus/Zimbabwe/Ume/2001)</name>
    <name type="common">CRV</name>
    <dbReference type="NCBI Taxonomy" id="1289473"/>
    <lineage>
        <taxon>Viruses</taxon>
        <taxon>Varidnaviria</taxon>
        <taxon>Bamfordvirae</taxon>
        <taxon>Nucleocytoviricota</taxon>
        <taxon>Pokkesviricetes</taxon>
        <taxon>Chitovirales</taxon>
        <taxon>Poxviridae</taxon>
        <taxon>Chordopoxvirinae</taxon>
        <taxon>Crocodylidpoxvirus</taxon>
        <taxon>Crocodylidpoxvirus nilecrocodilepox</taxon>
        <taxon>Nile crocodilepox virus</taxon>
    </lineage>
</organism>
<dbReference type="Gene3D" id="3.30.40.10">
    <property type="entry name" value="Zinc/RING finger domain, C3HC4 (zinc finger)"/>
    <property type="match status" value="1"/>
</dbReference>